<dbReference type="PROSITE" id="PS51379">
    <property type="entry name" value="4FE4S_FER_2"/>
    <property type="match status" value="2"/>
</dbReference>
<dbReference type="PROSITE" id="PS00198">
    <property type="entry name" value="4FE4S_FER_1"/>
    <property type="match status" value="1"/>
</dbReference>
<feature type="domain" description="4Fe-4S ferredoxin-type" evidence="4">
    <location>
        <begin position="41"/>
        <end position="72"/>
    </location>
</feature>
<dbReference type="InterPro" id="IPR017896">
    <property type="entry name" value="4Fe4S_Fe-S-bd"/>
</dbReference>
<keyword evidence="3" id="KW-0411">Iron-sulfur</keyword>
<accession>A0A1Y3V3G7</accession>
<dbReference type="InterPro" id="IPR052977">
    <property type="entry name" value="Polyferredoxin-like_ET"/>
</dbReference>
<dbReference type="InterPro" id="IPR017900">
    <property type="entry name" value="4Fe4S_Fe_S_CS"/>
</dbReference>
<evidence type="ECO:0000256" key="1">
    <source>
        <dbReference type="ARBA" id="ARBA00022723"/>
    </source>
</evidence>
<reference evidence="6" key="1">
    <citation type="submission" date="2017-04" db="EMBL/GenBank/DDBJ databases">
        <title>Function of individual gut microbiota members based on whole genome sequencing of pure cultures obtained from chicken caecum.</title>
        <authorList>
            <person name="Medvecky M."/>
            <person name="Cejkova D."/>
            <person name="Polansky O."/>
            <person name="Karasova D."/>
            <person name="Kubasova T."/>
            <person name="Cizek A."/>
            <person name="Rychlik I."/>
        </authorList>
    </citation>
    <scope>NUCLEOTIDE SEQUENCE [LARGE SCALE GENOMIC DNA]</scope>
    <source>
        <strain evidence="6">An67</strain>
    </source>
</reference>
<keyword evidence="1" id="KW-0479">Metal-binding</keyword>
<dbReference type="Proteomes" id="UP000196329">
    <property type="component" value="Unassembled WGS sequence"/>
</dbReference>
<dbReference type="PANTHER" id="PTHR43193:SF2">
    <property type="entry name" value="POLYFERREDOXIN PROTEIN FWDF"/>
    <property type="match status" value="1"/>
</dbReference>
<dbReference type="SUPFAM" id="SSF54862">
    <property type="entry name" value="4Fe-4S ferredoxins"/>
    <property type="match status" value="1"/>
</dbReference>
<dbReference type="AlphaFoldDB" id="A0A1Y3V3G7"/>
<dbReference type="Pfam" id="PF04432">
    <property type="entry name" value="FrhB_FdhB_C"/>
    <property type="match status" value="1"/>
</dbReference>
<proteinExistence type="predicted"/>
<dbReference type="InterPro" id="IPR007525">
    <property type="entry name" value="FrhB_FdhB_C"/>
</dbReference>
<dbReference type="GO" id="GO:0051536">
    <property type="term" value="F:iron-sulfur cluster binding"/>
    <property type="evidence" value="ECO:0007669"/>
    <property type="project" value="UniProtKB-KW"/>
</dbReference>
<keyword evidence="2" id="KW-0408">Iron</keyword>
<name>A0A1Y3V3G7_BACUN</name>
<feature type="domain" description="4Fe-4S ferredoxin-type" evidence="4">
    <location>
        <begin position="6"/>
        <end position="36"/>
    </location>
</feature>
<sequence>MYFEMNKMELCDGNNCTQCYACQTICPKGCISMQEAKDGFLVPVIDYEACIACGKCVKACHKLTSCIQYQTPIETYACWTKVLVDRKKSSSGGAFSVIARKILSLQGIVYGASMCSDLKVRHIGIECVDDLIRLQGSKYLQSYVGSIYKEIKAQLCKGRKVLFTGTPCQVAGLLTYLHRRYDNLYTCDLVCHGVPSQKAFDIYVDKIGLRGKCENVSFRCTDGWGYQMSKYLVFPTKNEYSDKRVIFPKNTYYLRAFTKGLMFSEACYSCVYARPERVSDITLADYWGIGVKIPFNYSTSKGVSLMLINSEKALSLLNDCSDLFMEKRPLEEAIEGNYNLSHVSKRPEGRNTYFEDSQKLSIDTLSAKYGIKSSIRDYLRLLKQMINSFK</sequence>
<evidence type="ECO:0000259" key="4">
    <source>
        <dbReference type="PROSITE" id="PS51379"/>
    </source>
</evidence>
<dbReference type="EMBL" id="NFHS01000003">
    <property type="protein sequence ID" value="OUN55643.1"/>
    <property type="molecule type" value="Genomic_DNA"/>
</dbReference>
<comment type="caution">
    <text evidence="5">The sequence shown here is derived from an EMBL/GenBank/DDBJ whole genome shotgun (WGS) entry which is preliminary data.</text>
</comment>
<evidence type="ECO:0000313" key="6">
    <source>
        <dbReference type="Proteomes" id="UP000196329"/>
    </source>
</evidence>
<gene>
    <name evidence="5" type="ORF">B5G17_08060</name>
</gene>
<dbReference type="Pfam" id="PF12838">
    <property type="entry name" value="Fer4_7"/>
    <property type="match status" value="1"/>
</dbReference>
<dbReference type="GO" id="GO:0046872">
    <property type="term" value="F:metal ion binding"/>
    <property type="evidence" value="ECO:0007669"/>
    <property type="project" value="UniProtKB-KW"/>
</dbReference>
<dbReference type="Gene3D" id="3.30.70.20">
    <property type="match status" value="1"/>
</dbReference>
<protein>
    <recommendedName>
        <fullName evidence="4">4Fe-4S ferredoxin-type domain-containing protein</fullName>
    </recommendedName>
</protein>
<organism evidence="5 6">
    <name type="scientific">Bacteroides uniformis</name>
    <dbReference type="NCBI Taxonomy" id="820"/>
    <lineage>
        <taxon>Bacteria</taxon>
        <taxon>Pseudomonadati</taxon>
        <taxon>Bacteroidota</taxon>
        <taxon>Bacteroidia</taxon>
        <taxon>Bacteroidales</taxon>
        <taxon>Bacteroidaceae</taxon>
        <taxon>Bacteroides</taxon>
    </lineage>
</organism>
<evidence type="ECO:0000256" key="2">
    <source>
        <dbReference type="ARBA" id="ARBA00023004"/>
    </source>
</evidence>
<dbReference type="PANTHER" id="PTHR43193">
    <property type="match status" value="1"/>
</dbReference>
<evidence type="ECO:0000256" key="3">
    <source>
        <dbReference type="ARBA" id="ARBA00023014"/>
    </source>
</evidence>
<evidence type="ECO:0000313" key="5">
    <source>
        <dbReference type="EMBL" id="OUN55643.1"/>
    </source>
</evidence>